<dbReference type="InterPro" id="IPR027417">
    <property type="entry name" value="P-loop_NTPase"/>
</dbReference>
<keyword evidence="6" id="KW-1185">Reference proteome</keyword>
<name>A0ABY8CB95_9FIRM</name>
<dbReference type="InterPro" id="IPR003593">
    <property type="entry name" value="AAA+_ATPase"/>
</dbReference>
<dbReference type="SUPFAM" id="SSF52540">
    <property type="entry name" value="P-loop containing nucleoside triphosphate hydrolases"/>
    <property type="match status" value="1"/>
</dbReference>
<keyword evidence="2" id="KW-0547">Nucleotide-binding</keyword>
<dbReference type="EMBL" id="CP118868">
    <property type="protein sequence ID" value="WEG36095.1"/>
    <property type="molecule type" value="Genomic_DNA"/>
</dbReference>
<dbReference type="PANTHER" id="PTHR24220">
    <property type="entry name" value="IMPORT ATP-BINDING PROTEIN"/>
    <property type="match status" value="1"/>
</dbReference>
<dbReference type="PROSITE" id="PS50893">
    <property type="entry name" value="ABC_TRANSPORTER_2"/>
    <property type="match status" value="1"/>
</dbReference>
<organism evidence="5 6">
    <name type="scientific">Amygdalobacter indicium</name>
    <dbReference type="NCBI Taxonomy" id="3029272"/>
    <lineage>
        <taxon>Bacteria</taxon>
        <taxon>Bacillati</taxon>
        <taxon>Bacillota</taxon>
        <taxon>Clostridia</taxon>
        <taxon>Eubacteriales</taxon>
        <taxon>Oscillospiraceae</taxon>
        <taxon>Amygdalobacter</taxon>
    </lineage>
</organism>
<evidence type="ECO:0000256" key="2">
    <source>
        <dbReference type="ARBA" id="ARBA00022741"/>
    </source>
</evidence>
<accession>A0ABY8CB95</accession>
<dbReference type="InterPro" id="IPR003439">
    <property type="entry name" value="ABC_transporter-like_ATP-bd"/>
</dbReference>
<evidence type="ECO:0000259" key="4">
    <source>
        <dbReference type="PROSITE" id="PS50893"/>
    </source>
</evidence>
<dbReference type="SMART" id="SM00382">
    <property type="entry name" value="AAA"/>
    <property type="match status" value="1"/>
</dbReference>
<dbReference type="InterPro" id="IPR017911">
    <property type="entry name" value="MacB-like_ATP-bd"/>
</dbReference>
<gene>
    <name evidence="5" type="ORF">PYS61_02710</name>
</gene>
<dbReference type="CDD" id="cd03255">
    <property type="entry name" value="ABC_MJ0796_LolCDE_FtsE"/>
    <property type="match status" value="1"/>
</dbReference>
<dbReference type="Proteomes" id="UP001220478">
    <property type="component" value="Chromosome"/>
</dbReference>
<feature type="domain" description="ABC transporter" evidence="4">
    <location>
        <begin position="2"/>
        <end position="227"/>
    </location>
</feature>
<evidence type="ECO:0000256" key="3">
    <source>
        <dbReference type="ARBA" id="ARBA00022840"/>
    </source>
</evidence>
<evidence type="ECO:0000313" key="5">
    <source>
        <dbReference type="EMBL" id="WEG36095.1"/>
    </source>
</evidence>
<dbReference type="InterPro" id="IPR015854">
    <property type="entry name" value="ABC_transpr_LolD-like"/>
</dbReference>
<dbReference type="Pfam" id="PF00005">
    <property type="entry name" value="ABC_tran"/>
    <property type="match status" value="1"/>
</dbReference>
<sequence>MLEINGLTKKYKRGEQIVSAVCDLSMTVADGEFVHIVGHSGSGKSTLLSLIAGLLTPDAGEIKIAAAPFSTLTDEERAVFRNHNIGVIPQMPTLLAALNVFDNVALPWYLAKKDGDVAGRVWYLLDELGIRDLATALPHTLSGGEIRRVLIARALMMEPKLILADEPTSDLDPTRTKEVMELFQRINRQGTTLVVVTHETDTLSYGDRVLELSGGKFVTCQQSHVQGR</sequence>
<proteinExistence type="predicted"/>
<dbReference type="InterPro" id="IPR017871">
    <property type="entry name" value="ABC_transporter-like_CS"/>
</dbReference>
<reference evidence="5 6" key="1">
    <citation type="submission" date="2023-02" db="EMBL/GenBank/DDBJ databases">
        <title>Novel Oscillospiraceae bacterial genomes.</title>
        <authorList>
            <person name="Srinivasan S."/>
            <person name="Austin M.N."/>
            <person name="Fiedler T.L."/>
            <person name="Strenk S.M."/>
            <person name="Agnew K.J."/>
            <person name="Nagana Gowda G.A."/>
            <person name="Raftery D."/>
            <person name="Beamer M.A."/>
            <person name="Achilles S.L."/>
            <person name="Wiesenfeld H.C."/>
            <person name="Fredricks D.N."/>
            <person name="Hillier S.L."/>
        </authorList>
    </citation>
    <scope>NUCLEOTIDE SEQUENCE [LARGE SCALE GENOMIC DNA]</scope>
    <source>
        <strain evidence="5 6">CHIC02 1186E3-8</strain>
    </source>
</reference>
<keyword evidence="1" id="KW-0813">Transport</keyword>
<protein>
    <submittedName>
        <fullName evidence="5">ABC transporter ATP-binding protein</fullName>
    </submittedName>
</protein>
<evidence type="ECO:0000256" key="1">
    <source>
        <dbReference type="ARBA" id="ARBA00022448"/>
    </source>
</evidence>
<dbReference type="RefSeq" id="WP_315572087.1">
    <property type="nucleotide sequence ID" value="NZ_CP118868.1"/>
</dbReference>
<dbReference type="GO" id="GO:0005524">
    <property type="term" value="F:ATP binding"/>
    <property type="evidence" value="ECO:0007669"/>
    <property type="project" value="UniProtKB-KW"/>
</dbReference>
<dbReference type="PROSITE" id="PS00211">
    <property type="entry name" value="ABC_TRANSPORTER_1"/>
    <property type="match status" value="1"/>
</dbReference>
<keyword evidence="3 5" id="KW-0067">ATP-binding</keyword>
<dbReference type="PANTHER" id="PTHR24220:SF662">
    <property type="entry name" value="ABC TRANSPORTER ATP-BINDING PROTEIN"/>
    <property type="match status" value="1"/>
</dbReference>
<evidence type="ECO:0000313" key="6">
    <source>
        <dbReference type="Proteomes" id="UP001220478"/>
    </source>
</evidence>
<dbReference type="Gene3D" id="3.40.50.300">
    <property type="entry name" value="P-loop containing nucleotide triphosphate hydrolases"/>
    <property type="match status" value="1"/>
</dbReference>